<dbReference type="Proteomes" id="UP000432350">
    <property type="component" value="Unassembled WGS sequence"/>
</dbReference>
<dbReference type="InterPro" id="IPR051788">
    <property type="entry name" value="MFS_Transporter"/>
</dbReference>
<dbReference type="InterPro" id="IPR011701">
    <property type="entry name" value="MFS"/>
</dbReference>
<comment type="subcellular location">
    <subcellularLocation>
        <location evidence="1">Membrane</location>
        <topology evidence="1">Multi-pass membrane protein</topology>
    </subcellularLocation>
</comment>
<sequence length="394" mass="42157">MLNKPIINESIIKAKTATQVMFLVCGLALSSWAPMVPFAKDRLGLNDGELGLLLLCLGGGALLTMPLSGFFIGKLGSRQVILISGIIAAVVLPVLLMVTNSYLMACVLFIFGCSIGSIDVAMNAHGVQVQNAMGKPIMSSLHGLFSVGGLFGSIGLGFLIKMGLIPIYAAVTIAIFLILLLILQYRKLLGYHKEKEIIVEFSHIDETRVSKKRFQWLRWSVLVLGLMCFIAFLSEGAMLDWSAIFLRDHKGVSPEFTGIGYAAFSVAMAVMRLQGDRLVSKLNSKVVVIGGSLLASLGILILVFSPWLSVTLVGFVLLGLGAANIVPVFFSEGGRIEGLSPTVAIPVISTMGYAGQLAGPALLGAIAQHFSLIIAFETIALLFLVVALIYKIRK</sequence>
<dbReference type="InterPro" id="IPR020846">
    <property type="entry name" value="MFS_dom"/>
</dbReference>
<evidence type="ECO:0000256" key="1">
    <source>
        <dbReference type="ARBA" id="ARBA00004141"/>
    </source>
</evidence>
<feature type="transmembrane region" description="Helical" evidence="5">
    <location>
        <begin position="141"/>
        <end position="160"/>
    </location>
</feature>
<dbReference type="GO" id="GO:0022857">
    <property type="term" value="F:transmembrane transporter activity"/>
    <property type="evidence" value="ECO:0007669"/>
    <property type="project" value="InterPro"/>
</dbReference>
<dbReference type="RefSeq" id="WP_112373451.1">
    <property type="nucleotide sequence ID" value="NZ_CP068086.1"/>
</dbReference>
<feature type="transmembrane region" description="Helical" evidence="5">
    <location>
        <begin position="51"/>
        <end position="73"/>
    </location>
</feature>
<feature type="transmembrane region" description="Helical" evidence="5">
    <location>
        <begin position="310"/>
        <end position="330"/>
    </location>
</feature>
<dbReference type="PROSITE" id="PS50850">
    <property type="entry name" value="MFS"/>
    <property type="match status" value="2"/>
</dbReference>
<keyword evidence="3 5" id="KW-1133">Transmembrane helix</keyword>
<dbReference type="SUPFAM" id="SSF103473">
    <property type="entry name" value="MFS general substrate transporter"/>
    <property type="match status" value="1"/>
</dbReference>
<feature type="transmembrane region" description="Helical" evidence="5">
    <location>
        <begin position="20"/>
        <end position="39"/>
    </location>
</feature>
<feature type="transmembrane region" description="Helical" evidence="5">
    <location>
        <begin position="80"/>
        <end position="96"/>
    </location>
</feature>
<reference evidence="8 10" key="2">
    <citation type="submission" date="2019-10" db="EMBL/GenBank/DDBJ databases">
        <authorList>
            <person name="Karimi E."/>
        </authorList>
    </citation>
    <scope>NUCLEOTIDE SEQUENCE [LARGE SCALE GENOMIC DNA]</scope>
    <source>
        <strain evidence="8">Sphingobacterium sp. 8BC</strain>
    </source>
</reference>
<gene>
    <name evidence="7" type="primary">ybjJ_1</name>
    <name evidence="7" type="ORF">NCTC11343_00045</name>
    <name evidence="8" type="ORF">SPHINGO8BC_51142</name>
</gene>
<reference evidence="7 9" key="1">
    <citation type="submission" date="2018-06" db="EMBL/GenBank/DDBJ databases">
        <authorList>
            <consortium name="Pathogen Informatics"/>
            <person name="Doyle S."/>
        </authorList>
    </citation>
    <scope>NUCLEOTIDE SEQUENCE [LARGE SCALE GENOMIC DNA]</scope>
    <source>
        <strain evidence="7 9">NCTC11343</strain>
    </source>
</reference>
<evidence type="ECO:0000259" key="6">
    <source>
        <dbReference type="PROSITE" id="PS50850"/>
    </source>
</evidence>
<evidence type="ECO:0000256" key="2">
    <source>
        <dbReference type="ARBA" id="ARBA00022692"/>
    </source>
</evidence>
<dbReference type="EMBL" id="UAUU01000002">
    <property type="protein sequence ID" value="SPZ83526.1"/>
    <property type="molecule type" value="Genomic_DNA"/>
</dbReference>
<organism evidence="7 9">
    <name type="scientific">Sphingobacterium multivorum</name>
    <dbReference type="NCBI Taxonomy" id="28454"/>
    <lineage>
        <taxon>Bacteria</taxon>
        <taxon>Pseudomonadati</taxon>
        <taxon>Bacteroidota</taxon>
        <taxon>Sphingobacteriia</taxon>
        <taxon>Sphingobacteriales</taxon>
        <taxon>Sphingobacteriaceae</taxon>
        <taxon>Sphingobacterium</taxon>
    </lineage>
</organism>
<evidence type="ECO:0000256" key="3">
    <source>
        <dbReference type="ARBA" id="ARBA00022989"/>
    </source>
</evidence>
<dbReference type="PANTHER" id="PTHR23514">
    <property type="entry name" value="BYPASS OF STOP CODON PROTEIN 6"/>
    <property type="match status" value="1"/>
</dbReference>
<dbReference type="Proteomes" id="UP000251241">
    <property type="component" value="Unassembled WGS sequence"/>
</dbReference>
<feature type="domain" description="Major facilitator superfamily (MFS) profile" evidence="6">
    <location>
        <begin position="1"/>
        <end position="187"/>
    </location>
</feature>
<evidence type="ECO:0000313" key="10">
    <source>
        <dbReference type="Proteomes" id="UP000432350"/>
    </source>
</evidence>
<evidence type="ECO:0000313" key="7">
    <source>
        <dbReference type="EMBL" id="SPZ83526.1"/>
    </source>
</evidence>
<feature type="transmembrane region" description="Helical" evidence="5">
    <location>
        <begin position="102"/>
        <end position="121"/>
    </location>
</feature>
<feature type="transmembrane region" description="Helical" evidence="5">
    <location>
        <begin position="342"/>
        <end position="363"/>
    </location>
</feature>
<evidence type="ECO:0000313" key="9">
    <source>
        <dbReference type="Proteomes" id="UP000251241"/>
    </source>
</evidence>
<dbReference type="GO" id="GO:0016020">
    <property type="term" value="C:membrane"/>
    <property type="evidence" value="ECO:0007669"/>
    <property type="project" value="UniProtKB-SubCell"/>
</dbReference>
<dbReference type="Pfam" id="PF07690">
    <property type="entry name" value="MFS_1"/>
    <property type="match status" value="1"/>
</dbReference>
<evidence type="ECO:0000313" key="8">
    <source>
        <dbReference type="EMBL" id="VXC95756.1"/>
    </source>
</evidence>
<feature type="transmembrane region" description="Helical" evidence="5">
    <location>
        <begin position="256"/>
        <end position="274"/>
    </location>
</feature>
<evidence type="ECO:0000256" key="4">
    <source>
        <dbReference type="ARBA" id="ARBA00023136"/>
    </source>
</evidence>
<name>A0A2X2IW87_SPHMU</name>
<feature type="transmembrane region" description="Helical" evidence="5">
    <location>
        <begin position="369"/>
        <end position="390"/>
    </location>
</feature>
<dbReference type="InterPro" id="IPR036259">
    <property type="entry name" value="MFS_trans_sf"/>
</dbReference>
<feature type="transmembrane region" description="Helical" evidence="5">
    <location>
        <begin position="216"/>
        <end position="236"/>
    </location>
</feature>
<keyword evidence="4 5" id="KW-0472">Membrane</keyword>
<evidence type="ECO:0000256" key="5">
    <source>
        <dbReference type="SAM" id="Phobius"/>
    </source>
</evidence>
<keyword evidence="2 5" id="KW-0812">Transmembrane</keyword>
<dbReference type="PANTHER" id="PTHR23514:SF13">
    <property type="entry name" value="INNER MEMBRANE PROTEIN YBJJ"/>
    <property type="match status" value="1"/>
</dbReference>
<dbReference type="GeneID" id="97181798"/>
<feature type="transmembrane region" description="Helical" evidence="5">
    <location>
        <begin position="166"/>
        <end position="185"/>
    </location>
</feature>
<dbReference type="Gene3D" id="1.20.1250.20">
    <property type="entry name" value="MFS general substrate transporter like domains"/>
    <property type="match status" value="2"/>
</dbReference>
<protein>
    <submittedName>
        <fullName evidence="7">Inner membrane protein ybjJ</fullName>
    </submittedName>
</protein>
<dbReference type="AlphaFoldDB" id="A0A2X2IW87"/>
<dbReference type="EMBL" id="CABWMV010000024">
    <property type="protein sequence ID" value="VXC95756.1"/>
    <property type="molecule type" value="Genomic_DNA"/>
</dbReference>
<accession>A0A654CRW9</accession>
<accession>A0A2X2IW87</accession>
<dbReference type="CDD" id="cd17393">
    <property type="entry name" value="MFS_MosC_like"/>
    <property type="match status" value="1"/>
</dbReference>
<feature type="transmembrane region" description="Helical" evidence="5">
    <location>
        <begin position="286"/>
        <end position="304"/>
    </location>
</feature>
<feature type="domain" description="Major facilitator superfamily (MFS) profile" evidence="6">
    <location>
        <begin position="220"/>
        <end position="394"/>
    </location>
</feature>
<proteinExistence type="predicted"/>